<proteinExistence type="predicted"/>
<evidence type="ECO:0000256" key="1">
    <source>
        <dbReference type="SAM" id="Phobius"/>
    </source>
</evidence>
<accession>A0ABW2PMD2</accession>
<evidence type="ECO:0000313" key="3">
    <source>
        <dbReference type="Proteomes" id="UP001596439"/>
    </source>
</evidence>
<name>A0ABW2PMD2_9BACL</name>
<keyword evidence="1" id="KW-1133">Transmembrane helix</keyword>
<dbReference type="EMBL" id="JBHTCE010000002">
    <property type="protein sequence ID" value="MFC7390633.1"/>
    <property type="molecule type" value="Genomic_DNA"/>
</dbReference>
<reference evidence="3" key="1">
    <citation type="journal article" date="2019" name="Int. J. Syst. Evol. Microbiol.">
        <title>The Global Catalogue of Microorganisms (GCM) 10K type strain sequencing project: providing services to taxonomists for standard genome sequencing and annotation.</title>
        <authorList>
            <consortium name="The Broad Institute Genomics Platform"/>
            <consortium name="The Broad Institute Genome Sequencing Center for Infectious Disease"/>
            <person name="Wu L."/>
            <person name="Ma J."/>
        </authorList>
    </citation>
    <scope>NUCLEOTIDE SEQUENCE [LARGE SCALE GENOMIC DNA]</scope>
    <source>
        <strain evidence="3">CCUG 55590</strain>
    </source>
</reference>
<feature type="transmembrane region" description="Helical" evidence="1">
    <location>
        <begin position="64"/>
        <end position="84"/>
    </location>
</feature>
<sequence length="85" mass="9942">MNKQRFLTTLTSSIILFVAMTFIFRNDFSLFAEMAIIFLAVVFGQTILERLFRRFAEQRVSNKTVFVSFLSMLVILWTFAGILFD</sequence>
<feature type="transmembrane region" description="Helical" evidence="1">
    <location>
        <begin position="7"/>
        <end position="24"/>
    </location>
</feature>
<keyword evidence="3" id="KW-1185">Reference proteome</keyword>
<evidence type="ECO:0000313" key="2">
    <source>
        <dbReference type="EMBL" id="MFC7390633.1"/>
    </source>
</evidence>
<gene>
    <name evidence="2" type="ORF">ACFQO8_10820</name>
</gene>
<keyword evidence="1" id="KW-0472">Membrane</keyword>
<dbReference type="RefSeq" id="WP_214789987.1">
    <property type="nucleotide sequence ID" value="NZ_JANIEL010000029.1"/>
</dbReference>
<keyword evidence="1" id="KW-0812">Transmembrane</keyword>
<dbReference type="Proteomes" id="UP001596439">
    <property type="component" value="Unassembled WGS sequence"/>
</dbReference>
<evidence type="ECO:0008006" key="4">
    <source>
        <dbReference type="Google" id="ProtNLM"/>
    </source>
</evidence>
<organism evidence="2 3">
    <name type="scientific">Exiguobacterium aestuarii</name>
    <dbReference type="NCBI Taxonomy" id="273527"/>
    <lineage>
        <taxon>Bacteria</taxon>
        <taxon>Bacillati</taxon>
        <taxon>Bacillota</taxon>
        <taxon>Bacilli</taxon>
        <taxon>Bacillales</taxon>
        <taxon>Bacillales Family XII. Incertae Sedis</taxon>
        <taxon>Exiguobacterium</taxon>
    </lineage>
</organism>
<feature type="transmembrane region" description="Helical" evidence="1">
    <location>
        <begin position="30"/>
        <end position="52"/>
    </location>
</feature>
<comment type="caution">
    <text evidence="2">The sequence shown here is derived from an EMBL/GenBank/DDBJ whole genome shotgun (WGS) entry which is preliminary data.</text>
</comment>
<protein>
    <recommendedName>
        <fullName evidence="4">DUF4181 domain-containing protein</fullName>
    </recommendedName>
</protein>